<dbReference type="EMBL" id="FXZK01000005">
    <property type="protein sequence ID" value="SMY08566.1"/>
    <property type="molecule type" value="Genomic_DNA"/>
</dbReference>
<protein>
    <submittedName>
        <fullName evidence="4">Acetyltransferase (GNAT) family protein</fullName>
    </submittedName>
</protein>
<sequence length="177" mass="19045">MTAPDPKRIGAWPKLRPSNAGDIERIDRLLRQSYPRLLKPDYPPSVLVTAIPLIARAQPDLIKCGTYYVAEDRDGAIVGAGGWTQSIPGAGGREPGRGNIRHVVTDHSRVRQGIGRALMAHTLASARSEGMTWMHCVSTRTAVPFYASLGFTAMGEVSIPIGPAGIGFPAVEMRCDL</sequence>
<dbReference type="InterPro" id="IPR016181">
    <property type="entry name" value="Acyl_CoA_acyltransferase"/>
</dbReference>
<dbReference type="PANTHER" id="PTHR43877">
    <property type="entry name" value="AMINOALKYLPHOSPHONATE N-ACETYLTRANSFERASE-RELATED-RELATED"/>
    <property type="match status" value="1"/>
</dbReference>
<dbReference type="InterPro" id="IPR050832">
    <property type="entry name" value="Bact_Acetyltransf"/>
</dbReference>
<dbReference type="GO" id="GO:0016747">
    <property type="term" value="F:acyltransferase activity, transferring groups other than amino-acyl groups"/>
    <property type="evidence" value="ECO:0007669"/>
    <property type="project" value="InterPro"/>
</dbReference>
<dbReference type="PROSITE" id="PS51186">
    <property type="entry name" value="GNAT"/>
    <property type="match status" value="1"/>
</dbReference>
<dbReference type="Gene3D" id="3.40.630.30">
    <property type="match status" value="1"/>
</dbReference>
<dbReference type="InterPro" id="IPR000182">
    <property type="entry name" value="GNAT_dom"/>
</dbReference>
<dbReference type="Pfam" id="PF13508">
    <property type="entry name" value="Acetyltransf_7"/>
    <property type="match status" value="1"/>
</dbReference>
<organism evidence="4 5">
    <name type="scientific">Flavimaricola marinus</name>
    <dbReference type="NCBI Taxonomy" id="1819565"/>
    <lineage>
        <taxon>Bacteria</taxon>
        <taxon>Pseudomonadati</taxon>
        <taxon>Pseudomonadota</taxon>
        <taxon>Alphaproteobacteria</taxon>
        <taxon>Rhodobacterales</taxon>
        <taxon>Paracoccaceae</taxon>
        <taxon>Flavimaricola</taxon>
    </lineage>
</organism>
<proteinExistence type="predicted"/>
<gene>
    <name evidence="4" type="ORF">LOM8899_02719</name>
</gene>
<evidence type="ECO:0000313" key="5">
    <source>
        <dbReference type="Proteomes" id="UP000201613"/>
    </source>
</evidence>
<evidence type="ECO:0000313" key="4">
    <source>
        <dbReference type="EMBL" id="SMY08566.1"/>
    </source>
</evidence>
<evidence type="ECO:0000256" key="1">
    <source>
        <dbReference type="ARBA" id="ARBA00022679"/>
    </source>
</evidence>
<dbReference type="SUPFAM" id="SSF55729">
    <property type="entry name" value="Acyl-CoA N-acyltransferases (Nat)"/>
    <property type="match status" value="1"/>
</dbReference>
<evidence type="ECO:0000256" key="2">
    <source>
        <dbReference type="ARBA" id="ARBA00023315"/>
    </source>
</evidence>
<evidence type="ECO:0000259" key="3">
    <source>
        <dbReference type="PROSITE" id="PS51186"/>
    </source>
</evidence>
<keyword evidence="2" id="KW-0012">Acyltransferase</keyword>
<feature type="domain" description="N-acetyltransferase" evidence="3">
    <location>
        <begin position="13"/>
        <end position="177"/>
    </location>
</feature>
<dbReference type="PANTHER" id="PTHR43877:SF1">
    <property type="entry name" value="ACETYLTRANSFERASE"/>
    <property type="match status" value="1"/>
</dbReference>
<dbReference type="Proteomes" id="UP000201613">
    <property type="component" value="Unassembled WGS sequence"/>
</dbReference>
<dbReference type="RefSeq" id="WP_093992762.1">
    <property type="nucleotide sequence ID" value="NZ_FXZK01000005.1"/>
</dbReference>
<keyword evidence="1 4" id="KW-0808">Transferase</keyword>
<keyword evidence="5" id="KW-1185">Reference proteome</keyword>
<reference evidence="4 5" key="1">
    <citation type="submission" date="2017-05" db="EMBL/GenBank/DDBJ databases">
        <authorList>
            <person name="Song R."/>
            <person name="Chenine A.L."/>
            <person name="Ruprecht R.M."/>
        </authorList>
    </citation>
    <scope>NUCLEOTIDE SEQUENCE [LARGE SCALE GENOMIC DNA]</scope>
    <source>
        <strain evidence="4 5">CECT 8899</strain>
    </source>
</reference>
<accession>A0A238LHX9</accession>
<dbReference type="AlphaFoldDB" id="A0A238LHX9"/>
<dbReference type="CDD" id="cd04301">
    <property type="entry name" value="NAT_SF"/>
    <property type="match status" value="1"/>
</dbReference>
<name>A0A238LHX9_9RHOB</name>
<dbReference type="OrthoDB" id="118465at2"/>